<evidence type="ECO:0000256" key="4">
    <source>
        <dbReference type="ARBA" id="ARBA00022692"/>
    </source>
</evidence>
<dbReference type="GO" id="GO:0016020">
    <property type="term" value="C:membrane"/>
    <property type="evidence" value="ECO:0007669"/>
    <property type="project" value="UniProtKB-SubCell"/>
</dbReference>
<keyword evidence="4 10" id="KW-0812">Transmembrane</keyword>
<feature type="compositionally biased region" description="Polar residues" evidence="9">
    <location>
        <begin position="575"/>
        <end position="593"/>
    </location>
</feature>
<keyword evidence="3" id="KW-0813">Transport</keyword>
<dbReference type="PANTHER" id="PTHR31086">
    <property type="entry name" value="ALUMINUM-ACTIVATED MALATE TRANSPORTER 10"/>
    <property type="match status" value="1"/>
</dbReference>
<feature type="region of interest" description="Disordered" evidence="9">
    <location>
        <begin position="485"/>
        <end position="528"/>
    </location>
</feature>
<feature type="transmembrane region" description="Helical" evidence="10">
    <location>
        <begin position="50"/>
        <end position="67"/>
    </location>
</feature>
<keyword evidence="8" id="KW-0407">Ion channel</keyword>
<dbReference type="Pfam" id="PF11744">
    <property type="entry name" value="ALMT"/>
    <property type="match status" value="1"/>
</dbReference>
<feature type="transmembrane region" description="Helical" evidence="10">
    <location>
        <begin position="12"/>
        <end position="30"/>
    </location>
</feature>
<dbReference type="InterPro" id="IPR020966">
    <property type="entry name" value="ALMT"/>
</dbReference>
<evidence type="ECO:0000256" key="9">
    <source>
        <dbReference type="SAM" id="MobiDB-lite"/>
    </source>
</evidence>
<evidence type="ECO:0000256" key="1">
    <source>
        <dbReference type="ARBA" id="ARBA00004141"/>
    </source>
</evidence>
<evidence type="ECO:0000256" key="3">
    <source>
        <dbReference type="ARBA" id="ARBA00022448"/>
    </source>
</evidence>
<evidence type="ECO:0000256" key="8">
    <source>
        <dbReference type="ARBA" id="ARBA00023303"/>
    </source>
</evidence>
<evidence type="ECO:0000256" key="2">
    <source>
        <dbReference type="ARBA" id="ARBA00007079"/>
    </source>
</evidence>
<protein>
    <submittedName>
        <fullName evidence="11">Uncharacterized protein</fullName>
    </submittedName>
</protein>
<dbReference type="GO" id="GO:0015743">
    <property type="term" value="P:malate transport"/>
    <property type="evidence" value="ECO:0007669"/>
    <property type="project" value="InterPro"/>
</dbReference>
<comment type="caution">
    <text evidence="11">The sequence shown here is derived from an EMBL/GenBank/DDBJ whole genome shotgun (WGS) entry which is preliminary data.</text>
</comment>
<dbReference type="AlphaFoldDB" id="A0AAW1PAG5"/>
<evidence type="ECO:0000313" key="11">
    <source>
        <dbReference type="EMBL" id="KAK9806935.1"/>
    </source>
</evidence>
<evidence type="ECO:0000256" key="10">
    <source>
        <dbReference type="SAM" id="Phobius"/>
    </source>
</evidence>
<keyword evidence="12" id="KW-1185">Reference proteome</keyword>
<gene>
    <name evidence="11" type="ORF">WJX72_007993</name>
</gene>
<keyword evidence="5 10" id="KW-1133">Transmembrane helix</keyword>
<feature type="transmembrane region" description="Helical" evidence="10">
    <location>
        <begin position="101"/>
        <end position="120"/>
    </location>
</feature>
<sequence>MASQLPDHLQRAVRLGVTVFIACVVGYGIVAPEAGIYDEYPDEIAQAAKWSAITAVVVSAPVIGKVAQTGFERILGTIIGGWLGYGTFMVGRLFWNETFDGLVLSVAAFLVAASHVVIGYKLSLENSTKLYALTFLLVTFGSHDPEGALTLTITRISGIVSGVVLSLITAVLIFPKSATEEALANMRKSLESLTKLNKAAWQHGALYKVVRHAEDGGAAGPGKQASNGYWRLPSDEDADAGEEGKFKSEAERQAWYEEQCETLLMDTYNSLIKVADFMPAAKSEIYIGMCCGHMSFLPGIPWLQLGRWRLPEKDMQHLATSVRKMARLLWALHLTFQEGFGEDMMAMLKQQYPSRLMPQLVQASQGALQDLLEAFPNSAVVPSTNLHSFLTAVEGLIRISDYQRRRMLSHMRHFRRLRPSNSRKLHTIVVQAQARNALNGSSNFSAQTSPAASERFVSPRTNSLQPFFSTKSELGPVDGSELASPLLSYNRSGGDAAVGSPSRTSQTRRDQPHRPNGTSRAVEGESPSLDFAVMEKPEEEHVAVIAADVENVEPAASYQQPRSEAAAVTGATAASDQPSAASSGVTAEETSSAPEKMSAMASTSFGSAVSGTSPADAFNRLPEGLKIEIMRSTDLHSTPSLILNQEANSLGGTGMSITLPRVNSSELILFPDSEEGHVSMVRWCSFQFLVEEMAEELQEMHQIMSVLLKKLPTAKL</sequence>
<organism evidence="11 12">
    <name type="scientific">[Myrmecia] bisecta</name>
    <dbReference type="NCBI Taxonomy" id="41462"/>
    <lineage>
        <taxon>Eukaryota</taxon>
        <taxon>Viridiplantae</taxon>
        <taxon>Chlorophyta</taxon>
        <taxon>core chlorophytes</taxon>
        <taxon>Trebouxiophyceae</taxon>
        <taxon>Trebouxiales</taxon>
        <taxon>Trebouxiaceae</taxon>
        <taxon>Myrmecia</taxon>
    </lineage>
</organism>
<comment type="subcellular location">
    <subcellularLocation>
        <location evidence="1">Membrane</location>
        <topology evidence="1">Multi-pass membrane protein</topology>
    </subcellularLocation>
</comment>
<dbReference type="Proteomes" id="UP001489004">
    <property type="component" value="Unassembled WGS sequence"/>
</dbReference>
<feature type="region of interest" description="Disordered" evidence="9">
    <location>
        <begin position="555"/>
        <end position="599"/>
    </location>
</feature>
<feature type="compositionally biased region" description="Low complexity" evidence="9">
    <location>
        <begin position="565"/>
        <end position="574"/>
    </location>
</feature>
<keyword evidence="6" id="KW-0406">Ion transport</keyword>
<proteinExistence type="inferred from homology"/>
<dbReference type="GO" id="GO:0034220">
    <property type="term" value="P:monoatomic ion transmembrane transport"/>
    <property type="evidence" value="ECO:0007669"/>
    <property type="project" value="UniProtKB-KW"/>
</dbReference>
<reference evidence="11 12" key="1">
    <citation type="journal article" date="2024" name="Nat. Commun.">
        <title>Phylogenomics reveals the evolutionary origins of lichenization in chlorophyte algae.</title>
        <authorList>
            <person name="Puginier C."/>
            <person name="Libourel C."/>
            <person name="Otte J."/>
            <person name="Skaloud P."/>
            <person name="Haon M."/>
            <person name="Grisel S."/>
            <person name="Petersen M."/>
            <person name="Berrin J.G."/>
            <person name="Delaux P.M."/>
            <person name="Dal Grande F."/>
            <person name="Keller J."/>
        </authorList>
    </citation>
    <scope>NUCLEOTIDE SEQUENCE [LARGE SCALE GENOMIC DNA]</scope>
    <source>
        <strain evidence="11 12">SAG 2043</strain>
    </source>
</reference>
<evidence type="ECO:0000256" key="6">
    <source>
        <dbReference type="ARBA" id="ARBA00023065"/>
    </source>
</evidence>
<evidence type="ECO:0000313" key="12">
    <source>
        <dbReference type="Proteomes" id="UP001489004"/>
    </source>
</evidence>
<dbReference type="EMBL" id="JALJOR010000013">
    <property type="protein sequence ID" value="KAK9806935.1"/>
    <property type="molecule type" value="Genomic_DNA"/>
</dbReference>
<accession>A0AAW1PAG5</accession>
<name>A0AAW1PAG5_9CHLO</name>
<keyword evidence="7 10" id="KW-0472">Membrane</keyword>
<comment type="similarity">
    <text evidence="2">Belongs to the aromatic acid exporter (TC 2.A.85) family.</text>
</comment>
<evidence type="ECO:0000256" key="7">
    <source>
        <dbReference type="ARBA" id="ARBA00023136"/>
    </source>
</evidence>
<feature type="transmembrane region" description="Helical" evidence="10">
    <location>
        <begin position="156"/>
        <end position="174"/>
    </location>
</feature>
<evidence type="ECO:0000256" key="5">
    <source>
        <dbReference type="ARBA" id="ARBA00022989"/>
    </source>
</evidence>
<feature type="transmembrane region" description="Helical" evidence="10">
    <location>
        <begin position="74"/>
        <end position="95"/>
    </location>
</feature>